<protein>
    <submittedName>
        <fullName evidence="1">Uncharacterized protein</fullName>
    </submittedName>
</protein>
<dbReference type="RefSeq" id="WP_132013663.1">
    <property type="nucleotide sequence ID" value="NZ_SLUN01000006.1"/>
</dbReference>
<gene>
    <name evidence="1" type="ORF">EDC14_1006165</name>
</gene>
<proteinExistence type="predicted"/>
<reference evidence="1 2" key="1">
    <citation type="submission" date="2019-03" db="EMBL/GenBank/DDBJ databases">
        <title>Genomic Encyclopedia of Type Strains, Phase IV (KMG-IV): sequencing the most valuable type-strain genomes for metagenomic binning, comparative biology and taxonomic classification.</title>
        <authorList>
            <person name="Goeker M."/>
        </authorList>
    </citation>
    <scope>NUCLEOTIDE SEQUENCE [LARGE SCALE GENOMIC DNA]</scope>
    <source>
        <strain evidence="1 2">LX-B</strain>
    </source>
</reference>
<dbReference type="InterPro" id="IPR049215">
    <property type="entry name" value="DUF6809"/>
</dbReference>
<name>A0A4R1S1K6_HYDET</name>
<comment type="caution">
    <text evidence="1">The sequence shown here is derived from an EMBL/GenBank/DDBJ whole genome shotgun (WGS) entry which is preliminary data.</text>
</comment>
<dbReference type="OrthoDB" id="9795830at2"/>
<organism evidence="1 2">
    <name type="scientific">Hydrogenispora ethanolica</name>
    <dbReference type="NCBI Taxonomy" id="1082276"/>
    <lineage>
        <taxon>Bacteria</taxon>
        <taxon>Bacillati</taxon>
        <taxon>Bacillota</taxon>
        <taxon>Hydrogenispora</taxon>
    </lineage>
</organism>
<evidence type="ECO:0000313" key="1">
    <source>
        <dbReference type="EMBL" id="TCL72450.1"/>
    </source>
</evidence>
<dbReference type="Pfam" id="PF20648">
    <property type="entry name" value="DUF6809"/>
    <property type="match status" value="1"/>
</dbReference>
<dbReference type="AlphaFoldDB" id="A0A4R1S1K6"/>
<dbReference type="Proteomes" id="UP000295008">
    <property type="component" value="Unassembled WGS sequence"/>
</dbReference>
<evidence type="ECO:0000313" key="2">
    <source>
        <dbReference type="Proteomes" id="UP000295008"/>
    </source>
</evidence>
<keyword evidence="2" id="KW-1185">Reference proteome</keyword>
<accession>A0A4R1S1K6</accession>
<dbReference type="EMBL" id="SLUN01000006">
    <property type="protein sequence ID" value="TCL72450.1"/>
    <property type="molecule type" value="Genomic_DNA"/>
</dbReference>
<sequence length="94" mass="10843">MKPILEELHAGKIYPDELILPKDPQYRPINQKISDAMKVWREKLSETDYQQLESLMNLHSQSDAMEATASFVHGFKLGALIMMEVLNGREEVVR</sequence>